<dbReference type="CDD" id="cd10938">
    <property type="entry name" value="CE4_HpPgdA_like"/>
    <property type="match status" value="1"/>
</dbReference>
<name>A0A438NAM6_EXOME</name>
<dbReference type="GO" id="GO:0016810">
    <property type="term" value="F:hydrolase activity, acting on carbon-nitrogen (but not peptide) bonds"/>
    <property type="evidence" value="ECO:0007669"/>
    <property type="project" value="InterPro"/>
</dbReference>
<accession>A0A438NAM6</accession>
<dbReference type="Proteomes" id="UP000288859">
    <property type="component" value="Unassembled WGS sequence"/>
</dbReference>
<dbReference type="PROSITE" id="PS51677">
    <property type="entry name" value="NODB"/>
    <property type="match status" value="1"/>
</dbReference>
<gene>
    <name evidence="2" type="ORF">B0A52_03175</name>
</gene>
<dbReference type="AlphaFoldDB" id="A0A438NAM6"/>
<dbReference type="Pfam" id="PF01522">
    <property type="entry name" value="Polysacc_deac_1"/>
    <property type="match status" value="1"/>
</dbReference>
<dbReference type="PANTHER" id="PTHR47561:SF1">
    <property type="entry name" value="POLYSACCHARIDE DEACETYLASE FAMILY PROTEIN (AFU_ORTHOLOGUE AFUA_6G05030)"/>
    <property type="match status" value="1"/>
</dbReference>
<dbReference type="InterPro" id="IPR002509">
    <property type="entry name" value="NODB_dom"/>
</dbReference>
<proteinExistence type="predicted"/>
<dbReference type="VEuPathDB" id="FungiDB:PV10_00670"/>
<dbReference type="Gene3D" id="3.20.20.370">
    <property type="entry name" value="Glycoside hydrolase/deacetylase"/>
    <property type="match status" value="1"/>
</dbReference>
<dbReference type="InterPro" id="IPR011330">
    <property type="entry name" value="Glyco_hydro/deAcase_b/a-brl"/>
</dbReference>
<comment type="caution">
    <text evidence="2">The sequence shown here is derived from an EMBL/GenBank/DDBJ whole genome shotgun (WGS) entry which is preliminary data.</text>
</comment>
<dbReference type="GO" id="GO:0005975">
    <property type="term" value="P:carbohydrate metabolic process"/>
    <property type="evidence" value="ECO:0007669"/>
    <property type="project" value="InterPro"/>
</dbReference>
<evidence type="ECO:0000259" key="1">
    <source>
        <dbReference type="PROSITE" id="PS51677"/>
    </source>
</evidence>
<dbReference type="EMBL" id="NAJM01000010">
    <property type="protein sequence ID" value="RVX72822.1"/>
    <property type="molecule type" value="Genomic_DNA"/>
</dbReference>
<organism evidence="2 3">
    <name type="scientific">Exophiala mesophila</name>
    <name type="common">Black yeast-like fungus</name>
    <dbReference type="NCBI Taxonomy" id="212818"/>
    <lineage>
        <taxon>Eukaryota</taxon>
        <taxon>Fungi</taxon>
        <taxon>Dikarya</taxon>
        <taxon>Ascomycota</taxon>
        <taxon>Pezizomycotina</taxon>
        <taxon>Eurotiomycetes</taxon>
        <taxon>Chaetothyriomycetidae</taxon>
        <taxon>Chaetothyriales</taxon>
        <taxon>Herpotrichiellaceae</taxon>
        <taxon>Exophiala</taxon>
    </lineage>
</organism>
<evidence type="ECO:0000313" key="2">
    <source>
        <dbReference type="EMBL" id="RVX72822.1"/>
    </source>
</evidence>
<dbReference type="PANTHER" id="PTHR47561">
    <property type="entry name" value="POLYSACCHARIDE DEACETYLASE FAMILY PROTEIN (AFU_ORTHOLOGUE AFUA_6G05030)"/>
    <property type="match status" value="1"/>
</dbReference>
<sequence length="302" mass="34131">MGKRVLVGYGVDVDAVSGWLNTQDGSPANMTDISRGIFGATVGIDRLLKLYAKYNIKATWFVPAHSLESFPAQIAKVRDAGHEIALHGYTHEFVANHSEQSQREILETSIQVLTEFTGKKPKGWTAPAWSTSKESIKLLEEYGIEYDHSHMHHDAQLYYAPDGMQELIPTDTKKSPSSWMKPMSALKPSNVVVVPANWHLDDWPPFVLSLKQASTHGYVDTYSVEQTWKDVFTFMYQEYDSFVFPMSIHPQVSGKAQIMLMQERIINWINTHEGVEWVTMETMVKEFKEGRFAGATVEGGKP</sequence>
<dbReference type="SUPFAM" id="SSF88713">
    <property type="entry name" value="Glycoside hydrolase/deacetylase"/>
    <property type="match status" value="1"/>
</dbReference>
<protein>
    <recommendedName>
        <fullName evidence="1">NodB homology domain-containing protein</fullName>
    </recommendedName>
</protein>
<reference evidence="2 3" key="1">
    <citation type="submission" date="2017-03" db="EMBL/GenBank/DDBJ databases">
        <title>Genomes of endolithic fungi from Antarctica.</title>
        <authorList>
            <person name="Coleine C."/>
            <person name="Masonjones S."/>
            <person name="Stajich J.E."/>
        </authorList>
    </citation>
    <scope>NUCLEOTIDE SEQUENCE [LARGE SCALE GENOMIC DNA]</scope>
    <source>
        <strain evidence="2 3">CCFEE 6314</strain>
    </source>
</reference>
<feature type="domain" description="NodB homology" evidence="1">
    <location>
        <begin position="29"/>
        <end position="302"/>
    </location>
</feature>
<dbReference type="OrthoDB" id="2125469at2759"/>
<evidence type="ECO:0000313" key="3">
    <source>
        <dbReference type="Proteomes" id="UP000288859"/>
    </source>
</evidence>
<dbReference type="InterPro" id="IPR037950">
    <property type="entry name" value="PgdA-like"/>
</dbReference>